<name>A0A972GRU3_9BACL</name>
<feature type="transmembrane region" description="Helical" evidence="5">
    <location>
        <begin position="142"/>
        <end position="160"/>
    </location>
</feature>
<dbReference type="PANTHER" id="PTHR47704">
    <property type="entry name" value="POTASSIUM TRANSPORTER KIMA"/>
    <property type="match status" value="1"/>
</dbReference>
<dbReference type="Proteomes" id="UP000641588">
    <property type="component" value="Unassembled WGS sequence"/>
</dbReference>
<feature type="transmembrane region" description="Helical" evidence="5">
    <location>
        <begin position="172"/>
        <end position="192"/>
    </location>
</feature>
<dbReference type="GO" id="GO:0022857">
    <property type="term" value="F:transmembrane transporter activity"/>
    <property type="evidence" value="ECO:0007669"/>
    <property type="project" value="InterPro"/>
</dbReference>
<sequence length="612" mass="67554">MTSDSFKRVIFGRPLKSNELEHEKMPVWKALPILSSDALSSVAYGTEQILIALAAVGAVAAFAFSLPIAIAIILLITILVISYRQVIDAYPQGGGAYMVSKENLGMSFGRLTGVSLLIDYTLTVAVSISAGVQAITSAFPVAIPYIVPIALFLVWLMVWLNLRGTSESGTIFAFPTYFFILCVLVLIGKGMFDMLTGAGHTAPIHVIPPAIPSGLTLFVLLKAFSSGCSAVTGIEAISDAVPHFKSPSKENAKRTLLSLGILLAIIFGGVTVLTMAYGITPDSKGHTSVLSMVTESAFGRGTMYYATQIATMMILTLAANTSFNGFPILASIMAQDKNFPRMFANRGDRLSFHFGIVTLGVLASILLIAFRGKTDALIPLYAIGVFLSFTLAQSGLVRKWLKEKQKGWRGRLIVNGVGAILSFAVLIIFCVAKFMEGAWIVIVLTPLLLWFITKIYNHYEDVADQLRINLEEPLPHKESIIIIPIAGIHRVVASTISYAKTLSPNVVAFYISFSDEDEEKMEKKWEQWNPGVRLVVFRSRYRTIVKPLVEFIERIDTHVKEKQTVMVLLPQFVARKWWQRLLHNQSAYRIRSRLLREKDVVVATVPFHLCEK</sequence>
<evidence type="ECO:0000256" key="4">
    <source>
        <dbReference type="ARBA" id="ARBA00023136"/>
    </source>
</evidence>
<protein>
    <submittedName>
        <fullName evidence="6">Amino acid permease</fullName>
    </submittedName>
</protein>
<feature type="transmembrane region" description="Helical" evidence="5">
    <location>
        <begin position="305"/>
        <end position="329"/>
    </location>
</feature>
<dbReference type="InterPro" id="IPR002293">
    <property type="entry name" value="AA/rel_permease1"/>
</dbReference>
<feature type="transmembrane region" description="Helical" evidence="5">
    <location>
        <begin position="376"/>
        <end position="392"/>
    </location>
</feature>
<feature type="transmembrane region" description="Helical" evidence="5">
    <location>
        <begin position="438"/>
        <end position="457"/>
    </location>
</feature>
<keyword evidence="7" id="KW-1185">Reference proteome</keyword>
<gene>
    <name evidence="6" type="ORF">GC093_05440</name>
</gene>
<evidence type="ECO:0000313" key="6">
    <source>
        <dbReference type="EMBL" id="NOU92672.1"/>
    </source>
</evidence>
<dbReference type="Pfam" id="PF13520">
    <property type="entry name" value="AA_permease_2"/>
    <property type="match status" value="1"/>
</dbReference>
<dbReference type="GO" id="GO:0016020">
    <property type="term" value="C:membrane"/>
    <property type="evidence" value="ECO:0007669"/>
    <property type="project" value="UniProtKB-SubCell"/>
</dbReference>
<evidence type="ECO:0000256" key="2">
    <source>
        <dbReference type="ARBA" id="ARBA00022692"/>
    </source>
</evidence>
<feature type="transmembrane region" description="Helical" evidence="5">
    <location>
        <begin position="350"/>
        <end position="370"/>
    </location>
</feature>
<dbReference type="EMBL" id="WHOD01000020">
    <property type="protein sequence ID" value="NOU92672.1"/>
    <property type="molecule type" value="Genomic_DNA"/>
</dbReference>
<dbReference type="AlphaFoldDB" id="A0A972GRU3"/>
<feature type="transmembrane region" description="Helical" evidence="5">
    <location>
        <begin position="255"/>
        <end position="279"/>
    </location>
</feature>
<dbReference type="InterPro" id="IPR053153">
    <property type="entry name" value="APC_K+_Transporter"/>
</dbReference>
<organism evidence="6 7">
    <name type="scientific">Paenibacillus foliorum</name>
    <dbReference type="NCBI Taxonomy" id="2654974"/>
    <lineage>
        <taxon>Bacteria</taxon>
        <taxon>Bacillati</taxon>
        <taxon>Bacillota</taxon>
        <taxon>Bacilli</taxon>
        <taxon>Bacillales</taxon>
        <taxon>Paenibacillaceae</taxon>
        <taxon>Paenibacillus</taxon>
    </lineage>
</organism>
<dbReference type="PANTHER" id="PTHR47704:SF1">
    <property type="entry name" value="POTASSIUM TRANSPORTER KIMA"/>
    <property type="match status" value="1"/>
</dbReference>
<accession>A0A972GRU3</accession>
<comment type="caution">
    <text evidence="6">The sequence shown here is derived from an EMBL/GenBank/DDBJ whole genome shotgun (WGS) entry which is preliminary data.</text>
</comment>
<evidence type="ECO:0000313" key="7">
    <source>
        <dbReference type="Proteomes" id="UP000641588"/>
    </source>
</evidence>
<feature type="transmembrane region" description="Helical" evidence="5">
    <location>
        <begin position="49"/>
        <end position="81"/>
    </location>
</feature>
<dbReference type="Gene3D" id="1.20.1740.10">
    <property type="entry name" value="Amino acid/polyamine transporter I"/>
    <property type="match status" value="1"/>
</dbReference>
<keyword evidence="2 5" id="KW-0812">Transmembrane</keyword>
<proteinExistence type="predicted"/>
<reference evidence="6" key="1">
    <citation type="submission" date="2019-10" db="EMBL/GenBank/DDBJ databases">
        <title>Description of Paenibacillus glebae sp. nov.</title>
        <authorList>
            <person name="Carlier A."/>
            <person name="Qi S."/>
        </authorList>
    </citation>
    <scope>NUCLEOTIDE SEQUENCE</scope>
    <source>
        <strain evidence="6">LMG 31456</strain>
    </source>
</reference>
<comment type="subcellular location">
    <subcellularLocation>
        <location evidence="1">Membrane</location>
        <topology evidence="1">Multi-pass membrane protein</topology>
    </subcellularLocation>
</comment>
<keyword evidence="4 5" id="KW-0472">Membrane</keyword>
<evidence type="ECO:0000256" key="3">
    <source>
        <dbReference type="ARBA" id="ARBA00022989"/>
    </source>
</evidence>
<feature type="transmembrane region" description="Helical" evidence="5">
    <location>
        <begin position="412"/>
        <end position="432"/>
    </location>
</feature>
<dbReference type="RefSeq" id="WP_171650875.1">
    <property type="nucleotide sequence ID" value="NZ_WHOD01000020.1"/>
</dbReference>
<feature type="transmembrane region" description="Helical" evidence="5">
    <location>
        <begin position="116"/>
        <end position="136"/>
    </location>
</feature>
<evidence type="ECO:0000256" key="5">
    <source>
        <dbReference type="SAM" id="Phobius"/>
    </source>
</evidence>
<keyword evidence="3 5" id="KW-1133">Transmembrane helix</keyword>
<evidence type="ECO:0000256" key="1">
    <source>
        <dbReference type="ARBA" id="ARBA00004141"/>
    </source>
</evidence>